<feature type="compositionally biased region" description="Basic and acidic residues" evidence="1">
    <location>
        <begin position="42"/>
        <end position="52"/>
    </location>
</feature>
<keyword evidence="3" id="KW-1185">Reference proteome</keyword>
<dbReference type="HOGENOM" id="CLU_114017_0_0_3"/>
<dbReference type="AlphaFoldDB" id="B4VZN7"/>
<evidence type="ECO:0008006" key="4">
    <source>
        <dbReference type="Google" id="ProtNLM"/>
    </source>
</evidence>
<gene>
    <name evidence="2" type="ORF">MC7420_2522</name>
</gene>
<proteinExistence type="predicted"/>
<dbReference type="OrthoDB" id="483793at2"/>
<accession>B4VZN7</accession>
<name>B4VZN7_9CYAN</name>
<dbReference type="Pfam" id="PF10025">
    <property type="entry name" value="DUF2267"/>
    <property type="match status" value="1"/>
</dbReference>
<feature type="region of interest" description="Disordered" evidence="1">
    <location>
        <begin position="42"/>
        <end position="63"/>
    </location>
</feature>
<evidence type="ECO:0000313" key="3">
    <source>
        <dbReference type="Proteomes" id="UP000003835"/>
    </source>
</evidence>
<dbReference type="RefSeq" id="WP_006104307.1">
    <property type="nucleotide sequence ID" value="NZ_DS989863.1"/>
</dbReference>
<dbReference type="InterPro" id="IPR018727">
    <property type="entry name" value="DUF2267"/>
</dbReference>
<evidence type="ECO:0000313" key="2">
    <source>
        <dbReference type="EMBL" id="EDX72614.1"/>
    </source>
</evidence>
<dbReference type="InterPro" id="IPR038282">
    <property type="entry name" value="DUF2267_sf"/>
</dbReference>
<dbReference type="EMBL" id="DS989863">
    <property type="protein sequence ID" value="EDX72614.1"/>
    <property type="molecule type" value="Genomic_DNA"/>
</dbReference>
<reference evidence="2 3" key="1">
    <citation type="submission" date="2008-07" db="EMBL/GenBank/DDBJ databases">
        <authorList>
            <person name="Tandeau de Marsac N."/>
            <person name="Ferriera S."/>
            <person name="Johnson J."/>
            <person name="Kravitz S."/>
            <person name="Beeson K."/>
            <person name="Sutton G."/>
            <person name="Rogers Y.-H."/>
            <person name="Friedman R."/>
            <person name="Frazier M."/>
            <person name="Venter J.C."/>
        </authorList>
    </citation>
    <scope>NUCLEOTIDE SEQUENCE [LARGE SCALE GENOMIC DNA]</scope>
    <source>
        <strain evidence="2 3">PCC 7420</strain>
    </source>
</reference>
<organism evidence="2 3">
    <name type="scientific">Coleofasciculus chthonoplastes PCC 7420</name>
    <dbReference type="NCBI Taxonomy" id="118168"/>
    <lineage>
        <taxon>Bacteria</taxon>
        <taxon>Bacillati</taxon>
        <taxon>Cyanobacteriota</taxon>
        <taxon>Cyanophyceae</taxon>
        <taxon>Coleofasciculales</taxon>
        <taxon>Coleofasciculaceae</taxon>
        <taxon>Coleofasciculus</taxon>
    </lineage>
</organism>
<protein>
    <recommendedName>
        <fullName evidence="4">DUF2267 domain-containing protein</fullName>
    </recommendedName>
</protein>
<dbReference type="Proteomes" id="UP000003835">
    <property type="component" value="Unassembled WGS sequence"/>
</dbReference>
<evidence type="ECO:0000256" key="1">
    <source>
        <dbReference type="SAM" id="MobiDB-lite"/>
    </source>
</evidence>
<dbReference type="eggNOG" id="COG5502">
    <property type="taxonomic scope" value="Bacteria"/>
</dbReference>
<sequence length="150" mass="17272">MPDNTVFLEKVKKQGQLEDIYDARDVTEVVFRTMRDLMNTDASDRVESELRQNDGSVPTPAEEQQKEIADLWKDTNPIVSFLSRIRPPLEFDADTFLFRIRQEASLPKGVSPETVVKAIFSATKDELSEERVKEVAEFLPPKIKQMWQQA</sequence>
<dbReference type="Gene3D" id="1.10.490.110">
    <property type="entry name" value="Uncharacterized conserved protein DUF2267"/>
    <property type="match status" value="1"/>
</dbReference>